<dbReference type="InterPro" id="IPR016706">
    <property type="entry name" value="Cleav_polyA_spec_factor_su5"/>
</dbReference>
<evidence type="ECO:0000313" key="10">
    <source>
        <dbReference type="EMBL" id="EXC15973.1"/>
    </source>
</evidence>
<keyword evidence="6" id="KW-0539">Nucleus</keyword>
<dbReference type="EMBL" id="KE345785">
    <property type="protein sequence ID" value="EXC15973.1"/>
    <property type="molecule type" value="Genomic_DNA"/>
</dbReference>
<evidence type="ECO:0000256" key="2">
    <source>
        <dbReference type="ARBA" id="ARBA00009710"/>
    </source>
</evidence>
<dbReference type="AlphaFoldDB" id="W9RWS2"/>
<evidence type="ECO:0000256" key="1">
    <source>
        <dbReference type="ARBA" id="ARBA00004123"/>
    </source>
</evidence>
<evidence type="ECO:0000256" key="8">
    <source>
        <dbReference type="SAM" id="MobiDB-lite"/>
    </source>
</evidence>
<evidence type="ECO:0000256" key="7">
    <source>
        <dbReference type="ARBA" id="ARBA00054854"/>
    </source>
</evidence>
<dbReference type="InterPro" id="IPR015797">
    <property type="entry name" value="NUDIX_hydrolase-like_dom_sf"/>
</dbReference>
<feature type="region of interest" description="Disordered" evidence="8">
    <location>
        <begin position="252"/>
        <end position="277"/>
    </location>
</feature>
<dbReference type="GO" id="GO:0031124">
    <property type="term" value="P:mRNA 3'-end processing"/>
    <property type="evidence" value="ECO:0007669"/>
    <property type="project" value="InterPro"/>
</dbReference>
<comment type="subcellular location">
    <subcellularLocation>
        <location evidence="1">Nucleus</location>
    </subcellularLocation>
</comment>
<proteinExistence type="inferred from homology"/>
<accession>W9RWS2</accession>
<evidence type="ECO:0000259" key="9">
    <source>
        <dbReference type="PROSITE" id="PS51462"/>
    </source>
</evidence>
<dbReference type="CDD" id="cd18871">
    <property type="entry name" value="NUDIX_Cfim25_Nudt21"/>
    <property type="match status" value="1"/>
</dbReference>
<dbReference type="Proteomes" id="UP000030645">
    <property type="component" value="Unassembled WGS sequence"/>
</dbReference>
<evidence type="ECO:0000256" key="3">
    <source>
        <dbReference type="ARBA" id="ARBA00016266"/>
    </source>
</evidence>
<evidence type="ECO:0000256" key="5">
    <source>
        <dbReference type="ARBA" id="ARBA00022884"/>
    </source>
</evidence>
<keyword evidence="5" id="KW-0694">RNA-binding</keyword>
<evidence type="ECO:0000313" key="11">
    <source>
        <dbReference type="Proteomes" id="UP000030645"/>
    </source>
</evidence>
<name>W9RWS2_9ROSA</name>
<dbReference type="SUPFAM" id="SSF55811">
    <property type="entry name" value="Nudix"/>
    <property type="match status" value="1"/>
</dbReference>
<reference evidence="11" key="1">
    <citation type="submission" date="2013-01" db="EMBL/GenBank/DDBJ databases">
        <title>Draft Genome Sequence of a Mulberry Tree, Morus notabilis C.K. Schneid.</title>
        <authorList>
            <person name="He N."/>
            <person name="Zhao S."/>
        </authorList>
    </citation>
    <scope>NUCLEOTIDE SEQUENCE</scope>
</reference>
<dbReference type="FunFam" id="3.90.79.10:FF:000020">
    <property type="entry name" value="Pre-mRNA cleavage factor Im subunit 2"/>
    <property type="match status" value="1"/>
</dbReference>
<sequence length="277" mass="30790">MVTSSVVNTYPLSSYTFGTKEPKMEKDTSVADRLARMKVNYMKEGMRTSVEAILLVQEHNHPHILLLQIGNTFCKLPGGRLKPGENEIEGLKRKLTSKLGANSPALVPDWQIGECVAIWWRPNFETIMYPYCPPHITKPKECKKLFLVHLSEREYFAVPKNLKLLAVPLFELYDNVQIQNRIEIRRPSPNVTGIVLNHVGSVQPSFNGIGTNPNHAGFEKPSPWLAGICPNRTIITKPSPNCAEISPNRARITAPSPNPAGISEHSPNLAGTHAAYP</sequence>
<evidence type="ECO:0000256" key="4">
    <source>
        <dbReference type="ARBA" id="ARBA00022664"/>
    </source>
</evidence>
<dbReference type="STRING" id="981085.W9RWS2"/>
<dbReference type="GO" id="GO:0005849">
    <property type="term" value="C:mRNA cleavage factor complex"/>
    <property type="evidence" value="ECO:0007669"/>
    <property type="project" value="InterPro"/>
</dbReference>
<comment type="similarity">
    <text evidence="2">Belongs to the Nudix hydrolase family. CPSF5 subfamily.</text>
</comment>
<keyword evidence="11" id="KW-1185">Reference proteome</keyword>
<dbReference type="Pfam" id="PF13869">
    <property type="entry name" value="NUDIX_2"/>
    <property type="match status" value="1"/>
</dbReference>
<gene>
    <name evidence="10" type="ORF">L484_015776</name>
</gene>
<dbReference type="eggNOG" id="KOG1689">
    <property type="taxonomic scope" value="Eukaryota"/>
</dbReference>
<dbReference type="PROSITE" id="PS51462">
    <property type="entry name" value="NUDIX"/>
    <property type="match status" value="1"/>
</dbReference>
<comment type="function">
    <text evidence="7">Component of the cleavage factor Im (CFIm) complex that plays a key role in pre-mRNA 3'-processing. Involved in association with CPSF6 or CPSF7 in pre-MRNA 3'-end poly(A) site cleavage and poly(A) addition. NUDT21/CPSF5 binds to cleavage and polyadenylation RNA substrates. The homodimer mediates simultaneous sequence-specific recognition of two 5'-UGUA-3' elements within the pre-mRNA. Binds to, but does not hydrolyze mono- and di-adenosine nucleotides. May have a role in mRNA export.</text>
</comment>
<dbReference type="PANTHER" id="PTHR13047">
    <property type="entry name" value="PRE-MRNA CLEAVAGE FACTOR IM, 25KD SUBUNIT"/>
    <property type="match status" value="1"/>
</dbReference>
<feature type="domain" description="Nudix hydrolase" evidence="9">
    <location>
        <begin position="46"/>
        <end position="171"/>
    </location>
</feature>
<dbReference type="InterPro" id="IPR000086">
    <property type="entry name" value="NUDIX_hydrolase_dom"/>
</dbReference>
<protein>
    <recommendedName>
        <fullName evidence="3">Cleavage and polyadenylation specificity factor subunit 5</fullName>
    </recommendedName>
</protein>
<dbReference type="GO" id="GO:0003729">
    <property type="term" value="F:mRNA binding"/>
    <property type="evidence" value="ECO:0007669"/>
    <property type="project" value="InterPro"/>
</dbReference>
<evidence type="ECO:0000256" key="6">
    <source>
        <dbReference type="ARBA" id="ARBA00023242"/>
    </source>
</evidence>
<organism evidence="10 11">
    <name type="scientific">Morus notabilis</name>
    <dbReference type="NCBI Taxonomy" id="981085"/>
    <lineage>
        <taxon>Eukaryota</taxon>
        <taxon>Viridiplantae</taxon>
        <taxon>Streptophyta</taxon>
        <taxon>Embryophyta</taxon>
        <taxon>Tracheophyta</taxon>
        <taxon>Spermatophyta</taxon>
        <taxon>Magnoliopsida</taxon>
        <taxon>eudicotyledons</taxon>
        <taxon>Gunneridae</taxon>
        <taxon>Pentapetalae</taxon>
        <taxon>rosids</taxon>
        <taxon>fabids</taxon>
        <taxon>Rosales</taxon>
        <taxon>Moraceae</taxon>
        <taxon>Moreae</taxon>
        <taxon>Morus</taxon>
    </lineage>
</organism>
<keyword evidence="4" id="KW-0507">mRNA processing</keyword>
<dbReference type="Gene3D" id="3.90.79.10">
    <property type="entry name" value="Nucleoside Triphosphate Pyrophosphohydrolase"/>
    <property type="match status" value="1"/>
</dbReference>